<comment type="caution">
    <text evidence="2">The sequence shown here is derived from an EMBL/GenBank/DDBJ whole genome shotgun (WGS) entry which is preliminary data.</text>
</comment>
<protein>
    <recommendedName>
        <fullName evidence="4">DUF3955 domain-containing protein</fullName>
    </recommendedName>
</protein>
<dbReference type="EMBL" id="JAGKSP010000011">
    <property type="protein sequence ID" value="MBP3965627.1"/>
    <property type="molecule type" value="Genomic_DNA"/>
</dbReference>
<dbReference type="RefSeq" id="WP_210662177.1">
    <property type="nucleotide sequence ID" value="NZ_JAGKSP010000011.1"/>
</dbReference>
<evidence type="ECO:0000313" key="2">
    <source>
        <dbReference type="EMBL" id="MBP3965627.1"/>
    </source>
</evidence>
<feature type="transmembrane region" description="Helical" evidence="1">
    <location>
        <begin position="7"/>
        <end position="27"/>
    </location>
</feature>
<feature type="transmembrane region" description="Helical" evidence="1">
    <location>
        <begin position="39"/>
        <end position="57"/>
    </location>
</feature>
<evidence type="ECO:0008006" key="4">
    <source>
        <dbReference type="Google" id="ProtNLM"/>
    </source>
</evidence>
<accession>A0ABS5CIC7</accession>
<name>A0ABS5CIC7_9BACL</name>
<keyword evidence="3" id="KW-1185">Reference proteome</keyword>
<keyword evidence="1" id="KW-0812">Transmembrane</keyword>
<dbReference type="Proteomes" id="UP000673394">
    <property type="component" value="Unassembled WGS sequence"/>
</dbReference>
<keyword evidence="1" id="KW-0472">Membrane</keyword>
<gene>
    <name evidence="2" type="ORF">I8J30_23200</name>
</gene>
<sequence>MNSKPYFYGTIFVLFVFIFICAMVGGGDEFFGGERLVHAFEWVTRYVLPWGILWLLYKIYKKK</sequence>
<proteinExistence type="predicted"/>
<organism evidence="2 3">
    <name type="scientific">Paenibacillus lignilyticus</name>
    <dbReference type="NCBI Taxonomy" id="1172615"/>
    <lineage>
        <taxon>Bacteria</taxon>
        <taxon>Bacillati</taxon>
        <taxon>Bacillota</taxon>
        <taxon>Bacilli</taxon>
        <taxon>Bacillales</taxon>
        <taxon>Paenibacillaceae</taxon>
        <taxon>Paenibacillus</taxon>
    </lineage>
</organism>
<keyword evidence="1" id="KW-1133">Transmembrane helix</keyword>
<reference evidence="2 3" key="1">
    <citation type="submission" date="2021-04" db="EMBL/GenBank/DDBJ databases">
        <title>Paenibacillus sp. DLE-14 whole genome sequence.</title>
        <authorList>
            <person name="Ham Y.J."/>
        </authorList>
    </citation>
    <scope>NUCLEOTIDE SEQUENCE [LARGE SCALE GENOMIC DNA]</scope>
    <source>
        <strain evidence="2 3">DLE-14</strain>
    </source>
</reference>
<evidence type="ECO:0000256" key="1">
    <source>
        <dbReference type="SAM" id="Phobius"/>
    </source>
</evidence>
<evidence type="ECO:0000313" key="3">
    <source>
        <dbReference type="Proteomes" id="UP000673394"/>
    </source>
</evidence>